<dbReference type="AlphaFoldDB" id="A0A6V7UC88"/>
<keyword evidence="1" id="KW-0812">Transmembrane</keyword>
<feature type="transmembrane region" description="Helical" evidence="1">
    <location>
        <begin position="12"/>
        <end position="29"/>
    </location>
</feature>
<organism evidence="2 3">
    <name type="scientific">Meloidogyne enterolobii</name>
    <name type="common">Root-knot nematode worm</name>
    <name type="synonym">Meloidogyne mayaguensis</name>
    <dbReference type="NCBI Taxonomy" id="390850"/>
    <lineage>
        <taxon>Eukaryota</taxon>
        <taxon>Metazoa</taxon>
        <taxon>Ecdysozoa</taxon>
        <taxon>Nematoda</taxon>
        <taxon>Chromadorea</taxon>
        <taxon>Rhabditida</taxon>
        <taxon>Tylenchina</taxon>
        <taxon>Tylenchomorpha</taxon>
        <taxon>Tylenchoidea</taxon>
        <taxon>Meloidogynidae</taxon>
        <taxon>Meloidogyninae</taxon>
        <taxon>Meloidogyne</taxon>
    </lineage>
</organism>
<gene>
    <name evidence="2" type="ORF">MENT_LOCUS11043</name>
</gene>
<comment type="caution">
    <text evidence="2">The sequence shown here is derived from an EMBL/GenBank/DDBJ whole genome shotgun (WGS) entry which is preliminary data.</text>
</comment>
<evidence type="ECO:0000313" key="2">
    <source>
        <dbReference type="EMBL" id="CAD2153207.1"/>
    </source>
</evidence>
<keyword evidence="1" id="KW-1133">Transmembrane helix</keyword>
<proteinExistence type="predicted"/>
<evidence type="ECO:0000313" key="3">
    <source>
        <dbReference type="Proteomes" id="UP000580250"/>
    </source>
</evidence>
<dbReference type="Proteomes" id="UP000580250">
    <property type="component" value="Unassembled WGS sequence"/>
</dbReference>
<evidence type="ECO:0000256" key="1">
    <source>
        <dbReference type="SAM" id="Phobius"/>
    </source>
</evidence>
<keyword evidence="1" id="KW-0472">Membrane</keyword>
<name>A0A6V7UC88_MELEN</name>
<protein>
    <submittedName>
        <fullName evidence="2">Uncharacterized protein</fullName>
    </submittedName>
</protein>
<reference evidence="2 3" key="1">
    <citation type="submission" date="2020-08" db="EMBL/GenBank/DDBJ databases">
        <authorList>
            <person name="Koutsovoulos G."/>
            <person name="Danchin GJ E."/>
        </authorList>
    </citation>
    <scope>NUCLEOTIDE SEQUENCE [LARGE SCALE GENOMIC DNA]</scope>
</reference>
<accession>A0A6V7UC88</accession>
<sequence>MIYHLRVWKYSILLYILFLLIVNVVDLAVEKTFEEGETSSVTNKVKEKKKVAFALTEEEEMSKLAVSIEKYKEFLELSDEFHKQNSLINDFSQCKRLNPDIIKYINSAEKFEIFDKILNGKMIKNKEKNEWFVVYKFESLLNKHIKSLKENKFFESLNKFLEKREDIRKIFGKDEKIVKYFENQYKQLEENLEKFGILKKDHKNKMSTKKIGGESEKEIVGKTK</sequence>
<dbReference type="EMBL" id="CAJEWN010000052">
    <property type="protein sequence ID" value="CAD2153207.1"/>
    <property type="molecule type" value="Genomic_DNA"/>
</dbReference>